<evidence type="ECO:0000256" key="3">
    <source>
        <dbReference type="ARBA" id="ARBA00022729"/>
    </source>
</evidence>
<keyword evidence="12" id="KW-0472">Membrane</keyword>
<keyword evidence="4 10" id="KW-0378">Hydrolase</keyword>
<evidence type="ECO:0000259" key="13">
    <source>
        <dbReference type="PROSITE" id="PS51864"/>
    </source>
</evidence>
<dbReference type="EMBL" id="JADBJN010000004">
    <property type="protein sequence ID" value="KAG5668447.1"/>
    <property type="molecule type" value="Genomic_DNA"/>
</dbReference>
<keyword evidence="15" id="KW-1185">Reference proteome</keyword>
<sequence>MKPQLFFIIIFLFPNFSNSSFNQFLNNNQEKSFKNSSVIVTAIKDFIKVNFINENIDFDIITIGNISNVIDGGANDVIDLILEESEENFAFSHGIIRNLPWTNSKIVFNKSAMIFIDLKTHNNFLNFSKIKELQKEYTFLIISDEIELEIFEDLIYLYDIHQFSYFLFNSKFNNEISLKTIVLFDENSCKNYTIKNINFFNKLTKKWKNPLRKFQRFQNFHNCTLKVCILFYFYRNKFTDEIYNEEIAIMNEVGKKLNFRPNFSEYYHITEELKEKCYTTIGPTVYLKFWIFKISAIFFMEHYGTLITPGEFYDSYEKLLLPFDEMTWLMLILTFAIAFIVILIVNQMPQKVKNLIYGKKIATPAFRVVATFYGISQQKLPDSNFARLLLLIFIWFCLIIRTAYQGVFFEMMTTDMRKPPLKTLEEVFAKNYTVLMPLYWNNVEPYYYWQNIYKSSKRIKIINYYNYFDDVCNFMFDPSAKTAMAINTVSLNTIRAKCHEKPLVLEEKLRSIWGGIGFISYHNFFDKFNNISIYLNSGGILNYHKNMIAFIRFKNWVYFHENSPQILTLEGLSFGFFIWLISCFVAFLAFIYELICWKLLNIYGSDIERWKWFLRFVLGLENKEKCRDIFIIKPYFHKIIEKQMKRKIRIVKEWKKNDEIIKINLNSIPDFIQLTSKRFAMKIQNFLIIFNLIFFTSVFCRPQNDRIVFRDENDGASTDSLLPGPNNTIAFIIHPQAQRSLENGNYFQGDMNLLPQQEKYFTTNDTDDDAENENEEDGLFTRTGIINTKYRWPKDKEGHVILPYVIDELAKFSTLEKTMIKLAMEYIEYYTCVRFVERTDQVDYIFIKSGAGCYSNVGKTGGKQIISFQKGGCFTRGTLMHEIIHSLGYDHMQNHADRDQFVTIKWENINTAERHNFERVDARKYSNFGTPYDYNSVMHYNPKAFSKNGKETIVPKDPQYRDKIGQRRGLSTGDVQRINNMYSCNN</sequence>
<feature type="signal peptide" evidence="11">
    <location>
        <begin position="1"/>
        <end position="19"/>
    </location>
</feature>
<keyword evidence="12" id="KW-1133">Transmembrane helix</keyword>
<feature type="binding site" evidence="10">
    <location>
        <position position="881"/>
    </location>
    <ligand>
        <name>Zn(2+)</name>
        <dbReference type="ChEBI" id="CHEBI:29105"/>
        <note>catalytic</note>
    </ligand>
</feature>
<evidence type="ECO:0000256" key="9">
    <source>
        <dbReference type="ARBA" id="ARBA00023180"/>
    </source>
</evidence>
<dbReference type="InterPro" id="IPR024079">
    <property type="entry name" value="MetalloPept_cat_dom_sf"/>
</dbReference>
<keyword evidence="9" id="KW-0325">Glycoprotein</keyword>
<dbReference type="OrthoDB" id="291007at2759"/>
<keyword evidence="12" id="KW-0812">Transmembrane</keyword>
<dbReference type="InterPro" id="IPR034035">
    <property type="entry name" value="Astacin-like_dom"/>
</dbReference>
<feature type="active site" evidence="10">
    <location>
        <position position="882"/>
    </location>
</feature>
<evidence type="ECO:0000256" key="12">
    <source>
        <dbReference type="SAM" id="Phobius"/>
    </source>
</evidence>
<dbReference type="CDD" id="cd04280">
    <property type="entry name" value="ZnMc_astacin_like"/>
    <property type="match status" value="1"/>
</dbReference>
<keyword evidence="1 10" id="KW-0645">Protease</keyword>
<evidence type="ECO:0000256" key="4">
    <source>
        <dbReference type="ARBA" id="ARBA00022801"/>
    </source>
</evidence>
<dbReference type="Pfam" id="PF01400">
    <property type="entry name" value="Astacin"/>
    <property type="match status" value="1"/>
</dbReference>
<keyword evidence="8" id="KW-1015">Disulfide bond</keyword>
<dbReference type="SMART" id="SM00235">
    <property type="entry name" value="ZnMc"/>
    <property type="match status" value="1"/>
</dbReference>
<evidence type="ECO:0000256" key="1">
    <source>
        <dbReference type="ARBA" id="ARBA00022670"/>
    </source>
</evidence>
<dbReference type="InterPro" id="IPR006026">
    <property type="entry name" value="Peptidase_Metallo"/>
</dbReference>
<dbReference type="GO" id="GO:0006508">
    <property type="term" value="P:proteolysis"/>
    <property type="evidence" value="ECO:0007669"/>
    <property type="project" value="UniProtKB-KW"/>
</dbReference>
<keyword evidence="5 10" id="KW-0862">Zinc</keyword>
<evidence type="ECO:0000256" key="8">
    <source>
        <dbReference type="ARBA" id="ARBA00023157"/>
    </source>
</evidence>
<protein>
    <recommendedName>
        <fullName evidence="11">Metalloendopeptidase</fullName>
        <ecNumber evidence="11">3.4.24.-</ecNumber>
    </recommendedName>
</protein>
<feature type="transmembrane region" description="Helical" evidence="12">
    <location>
        <begin position="572"/>
        <end position="592"/>
    </location>
</feature>
<dbReference type="PANTHER" id="PTHR10127">
    <property type="entry name" value="DISCOIDIN, CUB, EGF, LAMININ , AND ZINC METALLOPROTEASE DOMAIN CONTAINING"/>
    <property type="match status" value="1"/>
</dbReference>
<keyword evidence="7" id="KW-0865">Zymogen</keyword>
<dbReference type="Proteomes" id="UP001107558">
    <property type="component" value="Chromosome 4"/>
</dbReference>
<dbReference type="FunFam" id="3.40.390.10:FF:000015">
    <property type="entry name" value="Meprin A subunit"/>
    <property type="match status" value="1"/>
</dbReference>
<feature type="domain" description="Peptidase M12A" evidence="13">
    <location>
        <begin position="783"/>
        <end position="985"/>
    </location>
</feature>
<feature type="transmembrane region" description="Helical" evidence="12">
    <location>
        <begin position="683"/>
        <end position="700"/>
    </location>
</feature>
<organism evidence="14 15">
    <name type="scientific">Polypedilum vanderplanki</name>
    <name type="common">Sleeping chironomid midge</name>
    <dbReference type="NCBI Taxonomy" id="319348"/>
    <lineage>
        <taxon>Eukaryota</taxon>
        <taxon>Metazoa</taxon>
        <taxon>Ecdysozoa</taxon>
        <taxon>Arthropoda</taxon>
        <taxon>Hexapoda</taxon>
        <taxon>Insecta</taxon>
        <taxon>Pterygota</taxon>
        <taxon>Neoptera</taxon>
        <taxon>Endopterygota</taxon>
        <taxon>Diptera</taxon>
        <taxon>Nematocera</taxon>
        <taxon>Chironomoidea</taxon>
        <taxon>Chironomidae</taxon>
        <taxon>Chironominae</taxon>
        <taxon>Polypedilum</taxon>
        <taxon>Polypedilum</taxon>
    </lineage>
</organism>
<feature type="transmembrane region" description="Helical" evidence="12">
    <location>
        <begin position="326"/>
        <end position="345"/>
    </location>
</feature>
<feature type="transmembrane region" description="Helical" evidence="12">
    <location>
        <begin position="388"/>
        <end position="409"/>
    </location>
</feature>
<reference evidence="14" key="1">
    <citation type="submission" date="2021-03" db="EMBL/GenBank/DDBJ databases">
        <title>Chromosome level genome of the anhydrobiotic midge Polypedilum vanderplanki.</title>
        <authorList>
            <person name="Yoshida Y."/>
            <person name="Kikawada T."/>
            <person name="Gusev O."/>
        </authorList>
    </citation>
    <scope>NUCLEOTIDE SEQUENCE</scope>
    <source>
        <strain evidence="14">NIAS01</strain>
        <tissue evidence="14">Whole body or cell culture</tissue>
    </source>
</reference>
<dbReference type="EC" id="3.4.24.-" evidence="11"/>
<dbReference type="GO" id="GO:0004222">
    <property type="term" value="F:metalloendopeptidase activity"/>
    <property type="evidence" value="ECO:0007669"/>
    <property type="project" value="UniProtKB-UniRule"/>
</dbReference>
<proteinExistence type="predicted"/>
<evidence type="ECO:0000256" key="2">
    <source>
        <dbReference type="ARBA" id="ARBA00022723"/>
    </source>
</evidence>
<dbReference type="PRINTS" id="PR00480">
    <property type="entry name" value="ASTACIN"/>
</dbReference>
<comment type="caution">
    <text evidence="14">The sequence shown here is derived from an EMBL/GenBank/DDBJ whole genome shotgun (WGS) entry which is preliminary data.</text>
</comment>
<dbReference type="PANTHER" id="PTHR10127:SF780">
    <property type="entry name" value="METALLOENDOPEPTIDASE"/>
    <property type="match status" value="1"/>
</dbReference>
<evidence type="ECO:0000256" key="5">
    <source>
        <dbReference type="ARBA" id="ARBA00022833"/>
    </source>
</evidence>
<dbReference type="Gene3D" id="1.10.287.70">
    <property type="match status" value="1"/>
</dbReference>
<feature type="binding site" evidence="10">
    <location>
        <position position="885"/>
    </location>
    <ligand>
        <name>Zn(2+)</name>
        <dbReference type="ChEBI" id="CHEBI:29105"/>
        <note>catalytic</note>
    </ligand>
</feature>
<dbReference type="InterPro" id="IPR001506">
    <property type="entry name" value="Peptidase_M12A"/>
</dbReference>
<evidence type="ECO:0000256" key="11">
    <source>
        <dbReference type="RuleBase" id="RU361183"/>
    </source>
</evidence>
<evidence type="ECO:0000313" key="14">
    <source>
        <dbReference type="EMBL" id="KAG5668447.1"/>
    </source>
</evidence>
<accession>A0A9J6BFS3</accession>
<dbReference type="GO" id="GO:0008270">
    <property type="term" value="F:zinc ion binding"/>
    <property type="evidence" value="ECO:0007669"/>
    <property type="project" value="UniProtKB-UniRule"/>
</dbReference>
<dbReference type="SUPFAM" id="SSF55486">
    <property type="entry name" value="Metalloproteases ('zincins'), catalytic domain"/>
    <property type="match status" value="1"/>
</dbReference>
<evidence type="ECO:0000256" key="6">
    <source>
        <dbReference type="ARBA" id="ARBA00023049"/>
    </source>
</evidence>
<dbReference type="Gene3D" id="3.40.390.10">
    <property type="entry name" value="Collagenase (Catalytic Domain)"/>
    <property type="match status" value="1"/>
</dbReference>
<evidence type="ECO:0000256" key="7">
    <source>
        <dbReference type="ARBA" id="ARBA00023145"/>
    </source>
</evidence>
<keyword evidence="6 10" id="KW-0482">Metalloprotease</keyword>
<comment type="cofactor">
    <cofactor evidence="10 11">
        <name>Zn(2+)</name>
        <dbReference type="ChEBI" id="CHEBI:29105"/>
    </cofactor>
    <text evidence="10 11">Binds 1 zinc ion per subunit.</text>
</comment>
<name>A0A9J6BFS3_POLVA</name>
<evidence type="ECO:0000313" key="15">
    <source>
        <dbReference type="Proteomes" id="UP001107558"/>
    </source>
</evidence>
<evidence type="ECO:0000256" key="10">
    <source>
        <dbReference type="PROSITE-ProRule" id="PRU01211"/>
    </source>
</evidence>
<gene>
    <name evidence="14" type="ORF">PVAND_016387</name>
</gene>
<dbReference type="AlphaFoldDB" id="A0A9J6BFS3"/>
<keyword evidence="3 11" id="KW-0732">Signal</keyword>
<feature type="binding site" evidence="10">
    <location>
        <position position="891"/>
    </location>
    <ligand>
        <name>Zn(2+)</name>
        <dbReference type="ChEBI" id="CHEBI:29105"/>
        <note>catalytic</note>
    </ligand>
</feature>
<keyword evidence="2 10" id="KW-0479">Metal-binding</keyword>
<comment type="caution">
    <text evidence="10">Lacks conserved residue(s) required for the propagation of feature annotation.</text>
</comment>
<dbReference type="PROSITE" id="PS51864">
    <property type="entry name" value="ASTACIN"/>
    <property type="match status" value="1"/>
</dbReference>
<feature type="chain" id="PRO_5039962351" description="Metalloendopeptidase" evidence="11">
    <location>
        <begin position="20"/>
        <end position="986"/>
    </location>
</feature>